<evidence type="ECO:0000256" key="5">
    <source>
        <dbReference type="ARBA" id="ARBA00023049"/>
    </source>
</evidence>
<dbReference type="InterPro" id="IPR006026">
    <property type="entry name" value="Peptidase_Metallo"/>
</dbReference>
<dbReference type="PANTHER" id="PTHR10201:SF323">
    <property type="entry name" value="MATRIX METALLOPROTEINASE-21"/>
    <property type="match status" value="1"/>
</dbReference>
<dbReference type="InterPro" id="IPR001818">
    <property type="entry name" value="Pept_M10_metallopeptidase"/>
</dbReference>
<evidence type="ECO:0000256" key="3">
    <source>
        <dbReference type="ARBA" id="ARBA00022801"/>
    </source>
</evidence>
<feature type="non-terminal residue" evidence="8">
    <location>
        <position position="337"/>
    </location>
</feature>
<dbReference type="InterPro" id="IPR024079">
    <property type="entry name" value="MetalloPept_cat_dom_sf"/>
</dbReference>
<feature type="domain" description="Peptidase metallopeptidase" evidence="7">
    <location>
        <begin position="16"/>
        <end position="177"/>
    </location>
</feature>
<keyword evidence="2" id="KW-0479">Metal-binding</keyword>
<gene>
    <name evidence="8" type="ORF">GGR93_004030</name>
</gene>
<dbReference type="InterPro" id="IPR021190">
    <property type="entry name" value="Pept_M10A"/>
</dbReference>
<dbReference type="PANTHER" id="PTHR10201">
    <property type="entry name" value="MATRIX METALLOPROTEINASE"/>
    <property type="match status" value="1"/>
</dbReference>
<keyword evidence="3" id="KW-0378">Hydrolase</keyword>
<evidence type="ECO:0000313" key="9">
    <source>
        <dbReference type="Proteomes" id="UP000565745"/>
    </source>
</evidence>
<keyword evidence="1" id="KW-0645">Protease</keyword>
<dbReference type="GO" id="GO:0008270">
    <property type="term" value="F:zinc ion binding"/>
    <property type="evidence" value="ECO:0007669"/>
    <property type="project" value="InterPro"/>
</dbReference>
<dbReference type="SMART" id="SM00235">
    <property type="entry name" value="ZnMc"/>
    <property type="match status" value="1"/>
</dbReference>
<evidence type="ECO:0000259" key="7">
    <source>
        <dbReference type="SMART" id="SM00235"/>
    </source>
</evidence>
<dbReference type="GO" id="GO:0031012">
    <property type="term" value="C:extracellular matrix"/>
    <property type="evidence" value="ECO:0007669"/>
    <property type="project" value="InterPro"/>
</dbReference>
<dbReference type="EMBL" id="JACIFU010000010">
    <property type="protein sequence ID" value="MBB4176222.1"/>
    <property type="molecule type" value="Genomic_DNA"/>
</dbReference>
<accession>A0A7W6MDH5</accession>
<name>A0A7W6MDH5_9RHOB</name>
<protein>
    <recommendedName>
        <fullName evidence="7">Peptidase metallopeptidase domain-containing protein</fullName>
    </recommendedName>
</protein>
<keyword evidence="4" id="KW-0862">Zinc</keyword>
<dbReference type="AlphaFoldDB" id="A0A7W6MDH5"/>
<evidence type="ECO:0000256" key="1">
    <source>
        <dbReference type="ARBA" id="ARBA00022670"/>
    </source>
</evidence>
<dbReference type="Pfam" id="PF00413">
    <property type="entry name" value="Peptidase_M10"/>
    <property type="match status" value="1"/>
</dbReference>
<evidence type="ECO:0000313" key="8">
    <source>
        <dbReference type="EMBL" id="MBB4176222.1"/>
    </source>
</evidence>
<dbReference type="GO" id="GO:0004222">
    <property type="term" value="F:metalloendopeptidase activity"/>
    <property type="evidence" value="ECO:0007669"/>
    <property type="project" value="InterPro"/>
</dbReference>
<organism evidence="8 9">
    <name type="scientific">Sulfitobacter noctilucicola</name>
    <dbReference type="NCBI Taxonomy" id="1342301"/>
    <lineage>
        <taxon>Bacteria</taxon>
        <taxon>Pseudomonadati</taxon>
        <taxon>Pseudomonadota</taxon>
        <taxon>Alphaproteobacteria</taxon>
        <taxon>Rhodobacterales</taxon>
        <taxon>Roseobacteraceae</taxon>
        <taxon>Sulfitobacter</taxon>
    </lineage>
</organism>
<keyword evidence="5" id="KW-0482">Metalloprotease</keyword>
<dbReference type="RefSeq" id="WP_184600969.1">
    <property type="nucleotide sequence ID" value="NZ_JACIFU010000010.1"/>
</dbReference>
<evidence type="ECO:0000256" key="2">
    <source>
        <dbReference type="ARBA" id="ARBA00022723"/>
    </source>
</evidence>
<dbReference type="Gene3D" id="3.40.390.10">
    <property type="entry name" value="Collagenase (Catalytic Domain)"/>
    <property type="match status" value="1"/>
</dbReference>
<dbReference type="PRINTS" id="PR00138">
    <property type="entry name" value="MATRIXIN"/>
</dbReference>
<evidence type="ECO:0000256" key="6">
    <source>
        <dbReference type="SAM" id="MobiDB-lite"/>
    </source>
</evidence>
<evidence type="ECO:0000256" key="4">
    <source>
        <dbReference type="ARBA" id="ARBA00022833"/>
    </source>
</evidence>
<feature type="region of interest" description="Disordered" evidence="6">
    <location>
        <begin position="178"/>
        <end position="203"/>
    </location>
</feature>
<dbReference type="SUPFAM" id="SSF55486">
    <property type="entry name" value="Metalloproteases ('zincins'), catalytic domain"/>
    <property type="match status" value="1"/>
</dbReference>
<dbReference type="GO" id="GO:0006508">
    <property type="term" value="P:proteolysis"/>
    <property type="evidence" value="ECO:0007669"/>
    <property type="project" value="UniProtKB-KW"/>
</dbReference>
<sequence>MSNAKWGTGEYGTPGGTVTWAFASTPGTGFVFSQYITESAYRDVIRDAFQAWEDVADIDFVEVSSGSQTDIQLGWDTIDGAFGVVGEASTLGSKTTATLFSFTQSEIRFDIAENWTTERDVGSNEVGLYQVALHEIGHAIGLGHTQDPDTIMYASNISGLDGLTPGDIAGAQAFYGAADTAPQSGTTDDTTPPPDSGRDDPADQPVIVYAATRGNDTFGVQGGDTVIDGMAGIDTVTLTGDITQYTLTMATDGIVLTDRVSGRDGTNTLISIEQLDFQSQGESFDIGIRSGATYLSQSDFASITELYIAYFDRAPASKGLLYWATRLEEGMSLPEIA</sequence>
<proteinExistence type="predicted"/>
<keyword evidence="9" id="KW-1185">Reference proteome</keyword>
<reference evidence="8 9" key="1">
    <citation type="submission" date="2020-08" db="EMBL/GenBank/DDBJ databases">
        <title>Genomic Encyclopedia of Type Strains, Phase IV (KMG-IV): sequencing the most valuable type-strain genomes for metagenomic binning, comparative biology and taxonomic classification.</title>
        <authorList>
            <person name="Goeker M."/>
        </authorList>
    </citation>
    <scope>NUCLEOTIDE SEQUENCE [LARGE SCALE GENOMIC DNA]</scope>
    <source>
        <strain evidence="8 9">DSM 101015</strain>
    </source>
</reference>
<comment type="caution">
    <text evidence="8">The sequence shown here is derived from an EMBL/GenBank/DDBJ whole genome shotgun (WGS) entry which is preliminary data.</text>
</comment>
<dbReference type="Proteomes" id="UP000565745">
    <property type="component" value="Unassembled WGS sequence"/>
</dbReference>